<dbReference type="PANTHER" id="PTHR46795">
    <property type="entry name" value="ABC TRANSPORTER PERMEASE-RELATED-RELATED"/>
    <property type="match status" value="1"/>
</dbReference>
<feature type="transmembrane region" description="Helical" evidence="6">
    <location>
        <begin position="58"/>
        <end position="84"/>
    </location>
</feature>
<evidence type="ECO:0000256" key="5">
    <source>
        <dbReference type="ARBA" id="ARBA00023136"/>
    </source>
</evidence>
<dbReference type="InterPro" id="IPR003838">
    <property type="entry name" value="ABC3_permease_C"/>
</dbReference>
<dbReference type="KEGG" id="ahb:bsdtb5_11870"/>
<dbReference type="RefSeq" id="WP_271715147.1">
    <property type="nucleotide sequence ID" value="NZ_AP024169.1"/>
</dbReference>
<reference evidence="8 9" key="1">
    <citation type="submission" date="2020-11" db="EMBL/GenBank/DDBJ databases">
        <title>Draft genome sequencing of a Lachnospiraceae strain isolated from anoxic soil subjected to BSD treatment.</title>
        <authorList>
            <person name="Uek A."/>
            <person name="Tonouchi A."/>
        </authorList>
    </citation>
    <scope>NUCLEOTIDE SEQUENCE [LARGE SCALE GENOMIC DNA]</scope>
    <source>
        <strain evidence="8 9">TB5</strain>
    </source>
</reference>
<keyword evidence="4 6" id="KW-1133">Transmembrane helix</keyword>
<accession>A0A7R7EJE5</accession>
<sequence length="674" mass="75480">MYLKISWNNVKKNFKDYGVYFLTLMIAIALFYAFNSLGSQSAFETATSTATKNLSKQLITMMSVLSKFVAVILSFLIIYANNFLLKRRKKELGIYMLLGMENRRISSIFVTEIILVGIISFLAGITVGSVLSQGISILALRLFAFDLSSYQFSFSMTSLGNTLIAFVIIFVLVILFNVRMIRKVKLIDLMNAGRVNEQLNIKSIKVIVGIFLVGIAMLFSALWLIYKGNGLKADSPEFLISAAFVILGTGCLIYSFFTVFLSLLKRNSKWYYKNINVFVLRQISSKIQTNFVTITVVCLLLTATMVIVSTGMGMAFTLNNNADSAAPYEVSIYQELDNPKVVKGQSITDYLQEHKIKTDDYLEKKLEIHIIEDKSLQYNQVLPDTSLLWDTDKDLPQENMPIMSISDYNKILVSQGKDKIQLNDDQYIFNSCYKGTKELLANYLGKKGHITVGDQTLTPAELKVQEVIYYLSPVGANDKGTIIVSDQVAKELTPTLVVLNAHLQKGVEPESFDNQILKLIGGSDCPYKFFTKSMLNVIYYGGFALVAFVCCYMGIVFLIISVSILALQQLTETVDNVYRYQMLKNLGVDKGMCNKAILRQIVVYFGTPLLLAIIYTLVGLPKILSMVRRGLGLQIGSNVGFTLVLFLIIYGSYFVITYFSCRSILGGNIAIDKE</sequence>
<dbReference type="AlphaFoldDB" id="A0A7R7EJE5"/>
<evidence type="ECO:0000313" key="8">
    <source>
        <dbReference type="EMBL" id="BCN29892.1"/>
    </source>
</evidence>
<protein>
    <submittedName>
        <fullName evidence="8">ABC transporter permease</fullName>
    </submittedName>
</protein>
<feature type="transmembrane region" description="Helical" evidence="6">
    <location>
        <begin position="20"/>
        <end position="38"/>
    </location>
</feature>
<dbReference type="EMBL" id="AP024169">
    <property type="protein sequence ID" value="BCN29892.1"/>
    <property type="molecule type" value="Genomic_DNA"/>
</dbReference>
<evidence type="ECO:0000256" key="1">
    <source>
        <dbReference type="ARBA" id="ARBA00004651"/>
    </source>
</evidence>
<proteinExistence type="inferred from homology"/>
<dbReference type="PANTHER" id="PTHR46795:SF3">
    <property type="entry name" value="ABC TRANSPORTER PERMEASE"/>
    <property type="match status" value="1"/>
</dbReference>
<evidence type="ECO:0000256" key="6">
    <source>
        <dbReference type="PIRNR" id="PIRNR018968"/>
    </source>
</evidence>
<evidence type="ECO:0000256" key="4">
    <source>
        <dbReference type="ARBA" id="ARBA00022989"/>
    </source>
</evidence>
<dbReference type="Proteomes" id="UP000595897">
    <property type="component" value="Chromosome"/>
</dbReference>
<keyword evidence="2 6" id="KW-1003">Cell membrane</keyword>
<keyword evidence="9" id="KW-1185">Reference proteome</keyword>
<feature type="domain" description="ABC3 transporter permease C-terminal" evidence="7">
    <location>
        <begin position="66"/>
        <end position="184"/>
    </location>
</feature>
<name>A0A7R7EJE5_9FIRM</name>
<dbReference type="InterPro" id="IPR027022">
    <property type="entry name" value="ABC_permease_BceB-typ"/>
</dbReference>
<evidence type="ECO:0000259" key="7">
    <source>
        <dbReference type="Pfam" id="PF02687"/>
    </source>
</evidence>
<comment type="similarity">
    <text evidence="6">Belongs to the ABC-4 integral membrane protein family.</text>
</comment>
<feature type="transmembrane region" description="Helical" evidence="6">
    <location>
        <begin position="152"/>
        <end position="176"/>
    </location>
</feature>
<keyword evidence="6" id="KW-0813">Transport</keyword>
<feature type="transmembrane region" description="Helical" evidence="6">
    <location>
        <begin position="537"/>
        <end position="560"/>
    </location>
</feature>
<gene>
    <name evidence="8" type="ORF">bsdtb5_11870</name>
</gene>
<keyword evidence="3 6" id="KW-0812">Transmembrane</keyword>
<feature type="transmembrane region" description="Helical" evidence="6">
    <location>
        <begin position="105"/>
        <end position="132"/>
    </location>
</feature>
<evidence type="ECO:0000313" key="9">
    <source>
        <dbReference type="Proteomes" id="UP000595897"/>
    </source>
</evidence>
<feature type="transmembrane region" description="Helical" evidence="6">
    <location>
        <begin position="640"/>
        <end position="659"/>
    </location>
</feature>
<feature type="transmembrane region" description="Helical" evidence="6">
    <location>
        <begin position="291"/>
        <end position="316"/>
    </location>
</feature>
<organism evidence="8 9">
    <name type="scientific">Anaeromicropila herbilytica</name>
    <dbReference type="NCBI Taxonomy" id="2785025"/>
    <lineage>
        <taxon>Bacteria</taxon>
        <taxon>Bacillati</taxon>
        <taxon>Bacillota</taxon>
        <taxon>Clostridia</taxon>
        <taxon>Lachnospirales</taxon>
        <taxon>Lachnospiraceae</taxon>
        <taxon>Anaeromicropila</taxon>
    </lineage>
</organism>
<dbReference type="GO" id="GO:0055085">
    <property type="term" value="P:transmembrane transport"/>
    <property type="evidence" value="ECO:0007669"/>
    <property type="project" value="UniProtKB-UniRule"/>
</dbReference>
<dbReference type="Pfam" id="PF02687">
    <property type="entry name" value="FtsX"/>
    <property type="match status" value="1"/>
</dbReference>
<feature type="transmembrane region" description="Helical" evidence="6">
    <location>
        <begin position="238"/>
        <end position="264"/>
    </location>
</feature>
<dbReference type="InterPro" id="IPR052536">
    <property type="entry name" value="ABC-4_Integral_Memb_Prot"/>
</dbReference>
<evidence type="ECO:0000256" key="3">
    <source>
        <dbReference type="ARBA" id="ARBA00022692"/>
    </source>
</evidence>
<feature type="transmembrane region" description="Helical" evidence="6">
    <location>
        <begin position="601"/>
        <end position="620"/>
    </location>
</feature>
<dbReference type="PIRSF" id="PIRSF018968">
    <property type="entry name" value="ABC_permease_BceB"/>
    <property type="match status" value="1"/>
</dbReference>
<keyword evidence="5 6" id="KW-0472">Membrane</keyword>
<feature type="transmembrane region" description="Helical" evidence="6">
    <location>
        <begin position="206"/>
        <end position="226"/>
    </location>
</feature>
<comment type="subcellular location">
    <subcellularLocation>
        <location evidence="1 6">Cell membrane</location>
        <topology evidence="1 6">Multi-pass membrane protein</topology>
    </subcellularLocation>
</comment>
<dbReference type="GO" id="GO:0005886">
    <property type="term" value="C:plasma membrane"/>
    <property type="evidence" value="ECO:0007669"/>
    <property type="project" value="UniProtKB-SubCell"/>
</dbReference>
<evidence type="ECO:0000256" key="2">
    <source>
        <dbReference type="ARBA" id="ARBA00022475"/>
    </source>
</evidence>